<organism evidence="2 3">
    <name type="scientific">Portunus trituberculatus</name>
    <name type="common">Swimming crab</name>
    <name type="synonym">Neptunus trituberculatus</name>
    <dbReference type="NCBI Taxonomy" id="210409"/>
    <lineage>
        <taxon>Eukaryota</taxon>
        <taxon>Metazoa</taxon>
        <taxon>Ecdysozoa</taxon>
        <taxon>Arthropoda</taxon>
        <taxon>Crustacea</taxon>
        <taxon>Multicrustacea</taxon>
        <taxon>Malacostraca</taxon>
        <taxon>Eumalacostraca</taxon>
        <taxon>Eucarida</taxon>
        <taxon>Decapoda</taxon>
        <taxon>Pleocyemata</taxon>
        <taxon>Brachyura</taxon>
        <taxon>Eubrachyura</taxon>
        <taxon>Portunoidea</taxon>
        <taxon>Portunidae</taxon>
        <taxon>Portuninae</taxon>
        <taxon>Portunus</taxon>
    </lineage>
</organism>
<evidence type="ECO:0000256" key="1">
    <source>
        <dbReference type="SAM" id="MobiDB-lite"/>
    </source>
</evidence>
<evidence type="ECO:0000313" key="3">
    <source>
        <dbReference type="Proteomes" id="UP000324222"/>
    </source>
</evidence>
<accession>A0A5B7CGL4</accession>
<feature type="region of interest" description="Disordered" evidence="1">
    <location>
        <begin position="55"/>
        <end position="75"/>
    </location>
</feature>
<reference evidence="2 3" key="1">
    <citation type="submission" date="2019-05" db="EMBL/GenBank/DDBJ databases">
        <title>Another draft genome of Portunus trituberculatus and its Hox gene families provides insights of decapod evolution.</title>
        <authorList>
            <person name="Jeong J.-H."/>
            <person name="Song I."/>
            <person name="Kim S."/>
            <person name="Choi T."/>
            <person name="Kim D."/>
            <person name="Ryu S."/>
            <person name="Kim W."/>
        </authorList>
    </citation>
    <scope>NUCLEOTIDE SEQUENCE [LARGE SCALE GENOMIC DNA]</scope>
    <source>
        <tissue evidence="2">Muscle</tissue>
    </source>
</reference>
<dbReference type="Proteomes" id="UP000324222">
    <property type="component" value="Unassembled WGS sequence"/>
</dbReference>
<proteinExistence type="predicted"/>
<gene>
    <name evidence="2" type="ORF">E2C01_001220</name>
</gene>
<protein>
    <submittedName>
        <fullName evidence="2">Uncharacterized protein</fullName>
    </submittedName>
</protein>
<sequence length="114" mass="12860">MYKIVNGIEKIRPDAGDRRRWKDKRSCKDQDEAPVNLGGEKIPERYVRRFARKQSLSGCHTPSEPPAPPSRHAAPLCPCARRRVPLTIDDSQAGLVQVPRPPILEDPDCHNSQN</sequence>
<name>A0A5B7CGL4_PORTR</name>
<feature type="compositionally biased region" description="Basic and acidic residues" evidence="1">
    <location>
        <begin position="16"/>
        <end position="31"/>
    </location>
</feature>
<feature type="region of interest" description="Disordered" evidence="1">
    <location>
        <begin position="90"/>
        <end position="114"/>
    </location>
</feature>
<feature type="region of interest" description="Disordered" evidence="1">
    <location>
        <begin position="16"/>
        <end position="40"/>
    </location>
</feature>
<keyword evidence="3" id="KW-1185">Reference proteome</keyword>
<comment type="caution">
    <text evidence="2">The sequence shown here is derived from an EMBL/GenBank/DDBJ whole genome shotgun (WGS) entry which is preliminary data.</text>
</comment>
<dbReference type="AlphaFoldDB" id="A0A5B7CGL4"/>
<dbReference type="EMBL" id="VSRR010000037">
    <property type="protein sequence ID" value="MPC08629.1"/>
    <property type="molecule type" value="Genomic_DNA"/>
</dbReference>
<evidence type="ECO:0000313" key="2">
    <source>
        <dbReference type="EMBL" id="MPC08629.1"/>
    </source>
</evidence>